<proteinExistence type="predicted"/>
<keyword evidence="2" id="KW-1185">Reference proteome</keyword>
<evidence type="ECO:0000313" key="1">
    <source>
        <dbReference type="EMBL" id="OTF80040.1"/>
    </source>
</evidence>
<evidence type="ECO:0000313" key="2">
    <source>
        <dbReference type="Proteomes" id="UP000194236"/>
    </source>
</evidence>
<name>A0A1Y3BGJ1_EURMA</name>
<gene>
    <name evidence="1" type="ORF">BLA29_008067</name>
</gene>
<dbReference type="AlphaFoldDB" id="A0A1Y3BGJ1"/>
<reference evidence="1 2" key="1">
    <citation type="submission" date="2017-03" db="EMBL/GenBank/DDBJ databases">
        <title>Genome Survey of Euroglyphus maynei.</title>
        <authorList>
            <person name="Arlian L.G."/>
            <person name="Morgan M.S."/>
            <person name="Rider S.D."/>
        </authorList>
    </citation>
    <scope>NUCLEOTIDE SEQUENCE [LARGE SCALE GENOMIC DNA]</scope>
    <source>
        <strain evidence="1">Arlian Lab</strain>
        <tissue evidence="1">Whole body</tissue>
    </source>
</reference>
<comment type="caution">
    <text evidence="1">The sequence shown here is derived from an EMBL/GenBank/DDBJ whole genome shotgun (WGS) entry which is preliminary data.</text>
</comment>
<accession>A0A1Y3BGJ1</accession>
<dbReference type="EMBL" id="MUJZ01020154">
    <property type="protein sequence ID" value="OTF80040.1"/>
    <property type="molecule type" value="Genomic_DNA"/>
</dbReference>
<protein>
    <submittedName>
        <fullName evidence="1">Uncharacterized protein</fullName>
    </submittedName>
</protein>
<organism evidence="1 2">
    <name type="scientific">Euroglyphus maynei</name>
    <name type="common">Mayne's house dust mite</name>
    <dbReference type="NCBI Taxonomy" id="6958"/>
    <lineage>
        <taxon>Eukaryota</taxon>
        <taxon>Metazoa</taxon>
        <taxon>Ecdysozoa</taxon>
        <taxon>Arthropoda</taxon>
        <taxon>Chelicerata</taxon>
        <taxon>Arachnida</taxon>
        <taxon>Acari</taxon>
        <taxon>Acariformes</taxon>
        <taxon>Sarcoptiformes</taxon>
        <taxon>Astigmata</taxon>
        <taxon>Psoroptidia</taxon>
        <taxon>Analgoidea</taxon>
        <taxon>Pyroglyphidae</taxon>
        <taxon>Pyroglyphinae</taxon>
        <taxon>Euroglyphus</taxon>
    </lineage>
</organism>
<dbReference type="Proteomes" id="UP000194236">
    <property type="component" value="Unassembled WGS sequence"/>
</dbReference>
<sequence length="80" mass="9420">MQREKDCQSDNDLSWDNLYDDNGDIINDLNDQFETINIKTENIQKSELDYSKFLDKTGKSSTDIQPSSLLSDYKRFDQFK</sequence>